<evidence type="ECO:0000313" key="1">
    <source>
        <dbReference type="EMBL" id="KAH8005930.1"/>
    </source>
</evidence>
<comment type="caution">
    <text evidence="1">The sequence shown here is derived from an EMBL/GenBank/DDBJ whole genome shotgun (WGS) entry which is preliminary data.</text>
</comment>
<dbReference type="EMBL" id="CM037617">
    <property type="protein sequence ID" value="KAH8005930.1"/>
    <property type="molecule type" value="Genomic_DNA"/>
</dbReference>
<keyword evidence="2" id="KW-1185">Reference proteome</keyword>
<reference evidence="1" key="1">
    <citation type="submission" date="2021-08" db="EMBL/GenBank/DDBJ databases">
        <title>The first chromosome-level gecko genome reveals the dynamic sex chromosomes of Neotropical dwarf geckos (Sphaerodactylidae: Sphaerodactylus).</title>
        <authorList>
            <person name="Pinto B.J."/>
            <person name="Keating S.E."/>
            <person name="Gamble T."/>
        </authorList>
    </citation>
    <scope>NUCLEOTIDE SEQUENCE</scope>
    <source>
        <strain evidence="1">TG3544</strain>
    </source>
</reference>
<organism evidence="1 2">
    <name type="scientific">Sphaerodactylus townsendi</name>
    <dbReference type="NCBI Taxonomy" id="933632"/>
    <lineage>
        <taxon>Eukaryota</taxon>
        <taxon>Metazoa</taxon>
        <taxon>Chordata</taxon>
        <taxon>Craniata</taxon>
        <taxon>Vertebrata</taxon>
        <taxon>Euteleostomi</taxon>
        <taxon>Lepidosauria</taxon>
        <taxon>Squamata</taxon>
        <taxon>Bifurcata</taxon>
        <taxon>Gekkota</taxon>
        <taxon>Sphaerodactylidae</taxon>
        <taxon>Sphaerodactylus</taxon>
    </lineage>
</organism>
<evidence type="ECO:0000313" key="2">
    <source>
        <dbReference type="Proteomes" id="UP000827872"/>
    </source>
</evidence>
<accession>A0ACB8FL27</accession>
<dbReference type="Proteomes" id="UP000827872">
    <property type="component" value="Linkage Group LG04"/>
</dbReference>
<proteinExistence type="predicted"/>
<name>A0ACB8FL27_9SAUR</name>
<protein>
    <submittedName>
        <fullName evidence="1">Uncharacterized protein</fullName>
    </submittedName>
</protein>
<sequence length="114" mass="12514">METVPVPVVSELLAWPIDAPDAITTVTITPDFHGVHSGYITSLKKFTAYYTSILCFTTPGDGPWSPPLLLKTHEDKNSDAAGERDGFLTWLFPVSVPPENYHLLVTLPAKQESC</sequence>
<gene>
    <name evidence="1" type="ORF">K3G42_031515</name>
</gene>